<gene>
    <name evidence="1" type="ORF">BC008_07890</name>
</gene>
<dbReference type="Pfam" id="PF13565">
    <property type="entry name" value="HTH_32"/>
    <property type="match status" value="1"/>
</dbReference>
<dbReference type="Proteomes" id="UP000053372">
    <property type="component" value="Unassembled WGS sequence"/>
</dbReference>
<accession>A0A0V7ZBQ3</accession>
<dbReference type="AlphaFoldDB" id="A0A0V7ZBQ3"/>
<comment type="caution">
    <text evidence="1">The sequence shown here is derived from an EMBL/GenBank/DDBJ whole genome shotgun (WGS) entry which is preliminary data.</text>
</comment>
<proteinExistence type="predicted"/>
<name>A0A0V7ZBQ3_9CYAN</name>
<sequence>MGVLAMKYKVYLTGEQRQQLLDIVRKGSSSARAIRRAHTLLMASEGKTDKTISSTLHISIPTIERTRKQFCTESLETTLKERPRSGKPPKLTSTAEAYLIATTCSNPPSGYGRWTLKMLADRLVSLEVVDAVSESTVFRTLKKMN</sequence>
<organism evidence="1 2">
    <name type="scientific">Mastigocoleus testarum BC008</name>
    <dbReference type="NCBI Taxonomy" id="371196"/>
    <lineage>
        <taxon>Bacteria</taxon>
        <taxon>Bacillati</taxon>
        <taxon>Cyanobacteriota</taxon>
        <taxon>Cyanophyceae</taxon>
        <taxon>Nostocales</taxon>
        <taxon>Hapalosiphonaceae</taxon>
        <taxon>Mastigocoleus</taxon>
    </lineage>
</organism>
<keyword evidence="2" id="KW-1185">Reference proteome</keyword>
<evidence type="ECO:0000313" key="2">
    <source>
        <dbReference type="Proteomes" id="UP000053372"/>
    </source>
</evidence>
<protein>
    <submittedName>
        <fullName evidence="1">Transposase</fullName>
    </submittedName>
</protein>
<reference evidence="1 2" key="1">
    <citation type="journal article" date="2015" name="Genome Announc.">
        <title>Draft Genome of the Euendolithic (true boring) Cyanobacterium Mastigocoleus testarum strain BC008.</title>
        <authorList>
            <person name="Guida B.S."/>
            <person name="Garcia-Pichel F."/>
        </authorList>
    </citation>
    <scope>NUCLEOTIDE SEQUENCE [LARGE SCALE GENOMIC DNA]</scope>
    <source>
        <strain evidence="1 2">BC008</strain>
    </source>
</reference>
<evidence type="ECO:0000313" key="1">
    <source>
        <dbReference type="EMBL" id="KST61954.1"/>
    </source>
</evidence>
<dbReference type="EMBL" id="LMTZ01000167">
    <property type="protein sequence ID" value="KST61954.1"/>
    <property type="molecule type" value="Genomic_DNA"/>
</dbReference>
<dbReference type="SUPFAM" id="SSF46689">
    <property type="entry name" value="Homeodomain-like"/>
    <property type="match status" value="1"/>
</dbReference>
<dbReference type="InterPro" id="IPR009057">
    <property type="entry name" value="Homeodomain-like_sf"/>
</dbReference>